<evidence type="ECO:0000313" key="1">
    <source>
        <dbReference type="EMBL" id="KAJ1138704.1"/>
    </source>
</evidence>
<dbReference type="Proteomes" id="UP001066276">
    <property type="component" value="Chromosome 6"/>
</dbReference>
<reference evidence="1" key="1">
    <citation type="journal article" date="2022" name="bioRxiv">
        <title>Sequencing and chromosome-scale assembly of the giantPleurodeles waltlgenome.</title>
        <authorList>
            <person name="Brown T."/>
            <person name="Elewa A."/>
            <person name="Iarovenko S."/>
            <person name="Subramanian E."/>
            <person name="Araus A.J."/>
            <person name="Petzold A."/>
            <person name="Susuki M."/>
            <person name="Suzuki K.-i.T."/>
            <person name="Hayashi T."/>
            <person name="Toyoda A."/>
            <person name="Oliveira C."/>
            <person name="Osipova E."/>
            <person name="Leigh N.D."/>
            <person name="Simon A."/>
            <person name="Yun M.H."/>
        </authorList>
    </citation>
    <scope>NUCLEOTIDE SEQUENCE</scope>
    <source>
        <strain evidence="1">20211129_DDA</strain>
        <tissue evidence="1">Liver</tissue>
    </source>
</reference>
<organism evidence="1 2">
    <name type="scientific">Pleurodeles waltl</name>
    <name type="common">Iberian ribbed newt</name>
    <dbReference type="NCBI Taxonomy" id="8319"/>
    <lineage>
        <taxon>Eukaryota</taxon>
        <taxon>Metazoa</taxon>
        <taxon>Chordata</taxon>
        <taxon>Craniata</taxon>
        <taxon>Vertebrata</taxon>
        <taxon>Euteleostomi</taxon>
        <taxon>Amphibia</taxon>
        <taxon>Batrachia</taxon>
        <taxon>Caudata</taxon>
        <taxon>Salamandroidea</taxon>
        <taxon>Salamandridae</taxon>
        <taxon>Pleurodelinae</taxon>
        <taxon>Pleurodeles</taxon>
    </lineage>
</organism>
<evidence type="ECO:0000313" key="2">
    <source>
        <dbReference type="Proteomes" id="UP001066276"/>
    </source>
</evidence>
<accession>A0AAV7QEB2</accession>
<gene>
    <name evidence="1" type="ORF">NDU88_005085</name>
</gene>
<dbReference type="AlphaFoldDB" id="A0AAV7QEB2"/>
<sequence>MIGGHMEWAVITVKPPSDAPRISMPLTIMRLVLWQTPPPDVTAVIMAELCAGFQSMYSRFDSVMAWLDQMTERIYRQATKEDGTERIISEIEDGCVGTEKHL</sequence>
<name>A0AAV7QEB2_PLEWA</name>
<proteinExistence type="predicted"/>
<dbReference type="EMBL" id="JANPWB010000010">
    <property type="protein sequence ID" value="KAJ1138704.1"/>
    <property type="molecule type" value="Genomic_DNA"/>
</dbReference>
<protein>
    <submittedName>
        <fullName evidence="1">Uncharacterized protein</fullName>
    </submittedName>
</protein>
<keyword evidence="2" id="KW-1185">Reference proteome</keyword>
<comment type="caution">
    <text evidence="1">The sequence shown here is derived from an EMBL/GenBank/DDBJ whole genome shotgun (WGS) entry which is preliminary data.</text>
</comment>